<dbReference type="RefSeq" id="WP_208251832.1">
    <property type="nucleotide sequence ID" value="NZ_JAGEPF010000040.1"/>
</dbReference>
<accession>A0ABS3S7J7</accession>
<organism evidence="1 2">
    <name type="scientific">Actinomadura violacea</name>
    <dbReference type="NCBI Taxonomy" id="2819934"/>
    <lineage>
        <taxon>Bacteria</taxon>
        <taxon>Bacillati</taxon>
        <taxon>Actinomycetota</taxon>
        <taxon>Actinomycetes</taxon>
        <taxon>Streptosporangiales</taxon>
        <taxon>Thermomonosporaceae</taxon>
        <taxon>Actinomadura</taxon>
    </lineage>
</organism>
<protein>
    <recommendedName>
        <fullName evidence="3">TetR family transcriptional regulator</fullName>
    </recommendedName>
</protein>
<sequence>MPASARQPDPSDSPELLTKVERALAAFDPGDGPDRLSRLLTGLLSYAGVVDHPEMLLARAVQRHAVDSVTGQLGHGPDDLDVSPEQVDAAAFTEAAGRVIGALWYLAVHMPETDPMLLQASAHQVLRDLLDDEHP</sequence>
<keyword evidence="2" id="KW-1185">Reference proteome</keyword>
<reference evidence="1 2" key="1">
    <citation type="submission" date="2021-03" db="EMBL/GenBank/DDBJ databases">
        <title>Actinomadura violae sp. nov., isolated from lichen in Thailand.</title>
        <authorList>
            <person name="Kanchanasin P."/>
            <person name="Saeng-In P."/>
            <person name="Phongsopitanun W."/>
            <person name="Yuki M."/>
            <person name="Kudo T."/>
            <person name="Ohkuma M."/>
            <person name="Tanasupawat S."/>
        </authorList>
    </citation>
    <scope>NUCLEOTIDE SEQUENCE [LARGE SCALE GENOMIC DNA]</scope>
    <source>
        <strain evidence="1 2">LCR2-06</strain>
    </source>
</reference>
<dbReference type="Proteomes" id="UP000680206">
    <property type="component" value="Unassembled WGS sequence"/>
</dbReference>
<evidence type="ECO:0000313" key="1">
    <source>
        <dbReference type="EMBL" id="MBO2464969.1"/>
    </source>
</evidence>
<proteinExistence type="predicted"/>
<comment type="caution">
    <text evidence="1">The sequence shown here is derived from an EMBL/GenBank/DDBJ whole genome shotgun (WGS) entry which is preliminary data.</text>
</comment>
<name>A0ABS3S7J7_9ACTN</name>
<evidence type="ECO:0008006" key="3">
    <source>
        <dbReference type="Google" id="ProtNLM"/>
    </source>
</evidence>
<evidence type="ECO:0000313" key="2">
    <source>
        <dbReference type="Proteomes" id="UP000680206"/>
    </source>
</evidence>
<gene>
    <name evidence="1" type="ORF">J4709_46130</name>
</gene>
<dbReference type="EMBL" id="JAGEPF010000040">
    <property type="protein sequence ID" value="MBO2464969.1"/>
    <property type="molecule type" value="Genomic_DNA"/>
</dbReference>